<dbReference type="RefSeq" id="WP_045705675.1">
    <property type="nucleotide sequence ID" value="NZ_JZKH01000199.1"/>
</dbReference>
<dbReference type="Proteomes" id="UP000033699">
    <property type="component" value="Unassembled WGS sequence"/>
</dbReference>
<evidence type="ECO:0000313" key="1">
    <source>
        <dbReference type="EMBL" id="KJS57843.1"/>
    </source>
</evidence>
<keyword evidence="2" id="KW-1185">Reference proteome</keyword>
<dbReference type="AlphaFoldDB" id="A0A0F2T3R7"/>
<name>A0A0F2T3R7_STRR3</name>
<organism evidence="1 2">
    <name type="scientific">Streptomyces rubellomurinus (strain ATCC 31215)</name>
    <dbReference type="NCBI Taxonomy" id="359131"/>
    <lineage>
        <taxon>Bacteria</taxon>
        <taxon>Bacillati</taxon>
        <taxon>Actinomycetota</taxon>
        <taxon>Actinomycetes</taxon>
        <taxon>Kitasatosporales</taxon>
        <taxon>Streptomycetaceae</taxon>
        <taxon>Streptomyces</taxon>
    </lineage>
</organism>
<dbReference type="EMBL" id="JZKH01000199">
    <property type="protein sequence ID" value="KJS57843.1"/>
    <property type="molecule type" value="Genomic_DNA"/>
</dbReference>
<dbReference type="PATRIC" id="fig|359131.3.peg.2566"/>
<reference evidence="1 2" key="1">
    <citation type="submission" date="2015-02" db="EMBL/GenBank/DDBJ databases">
        <authorList>
            <person name="Ju K.-S."/>
            <person name="Doroghazi J.R."/>
            <person name="Metcalf W."/>
        </authorList>
    </citation>
    <scope>NUCLEOTIDE SEQUENCE [LARGE SCALE GENOMIC DNA]</scope>
    <source>
        <strain evidence="1 2">ATCC 31215</strain>
    </source>
</reference>
<protein>
    <recommendedName>
        <fullName evidence="3">DUF1918 domain-containing protein</fullName>
    </recommendedName>
</protein>
<accession>A0A0F2T3R7</accession>
<comment type="caution">
    <text evidence="1">The sequence shown here is derived from an EMBL/GenBank/DDBJ whole genome shotgun (WGS) entry which is preliminary data.</text>
</comment>
<evidence type="ECO:0000313" key="2">
    <source>
        <dbReference type="Proteomes" id="UP000033699"/>
    </source>
</evidence>
<gene>
    <name evidence="1" type="ORF">VM95_37135</name>
</gene>
<proteinExistence type="predicted"/>
<sequence length="69" mass="7745">MIVSETAEFHVGDRVRVYRESFYGAVESAVVVDTPADRSLRLEFGDGRRNHLRKGRVELDTRALGAGRP</sequence>
<evidence type="ECO:0008006" key="3">
    <source>
        <dbReference type="Google" id="ProtNLM"/>
    </source>
</evidence>
<dbReference type="OrthoDB" id="4298888at2"/>